<dbReference type="NCBIfam" id="TIGR01319">
    <property type="entry name" value="glmL_fam"/>
    <property type="match status" value="1"/>
</dbReference>
<gene>
    <name evidence="1" type="ORF">C7380_102137</name>
</gene>
<comment type="caution">
    <text evidence="1">The sequence shown here is derived from an EMBL/GenBank/DDBJ whole genome shotgun (WGS) entry which is preliminary data.</text>
</comment>
<reference evidence="1 2" key="1">
    <citation type="submission" date="2018-05" db="EMBL/GenBank/DDBJ databases">
        <title>Genomic Encyclopedia of Type Strains, Phase IV (KMG-IV): sequencing the most valuable type-strain genomes for metagenomic binning, comparative biology and taxonomic classification.</title>
        <authorList>
            <person name="Goeker M."/>
        </authorList>
    </citation>
    <scope>NUCLEOTIDE SEQUENCE [LARGE SCALE GENOMIC DNA]</scope>
    <source>
        <strain evidence="1 2">DSM 24906</strain>
    </source>
</reference>
<keyword evidence="2" id="KW-1185">Reference proteome</keyword>
<proteinExistence type="predicted"/>
<organism evidence="1 2">
    <name type="scientific">Oceanotoga teriensis</name>
    <dbReference type="NCBI Taxonomy" id="515440"/>
    <lineage>
        <taxon>Bacteria</taxon>
        <taxon>Thermotogati</taxon>
        <taxon>Thermotogota</taxon>
        <taxon>Thermotogae</taxon>
        <taxon>Petrotogales</taxon>
        <taxon>Petrotogaceae</taxon>
        <taxon>Oceanotoga</taxon>
    </lineage>
</organism>
<dbReference type="AlphaFoldDB" id="A0AA45HJQ3"/>
<dbReference type="NCBIfam" id="NF040744">
    <property type="entry name" value="ornith_Or-4"/>
    <property type="match status" value="1"/>
</dbReference>
<dbReference type="RefSeq" id="WP_109603843.1">
    <property type="nucleotide sequence ID" value="NZ_QGGI01000002.1"/>
</dbReference>
<dbReference type="PIRSF" id="PIRSF004729">
    <property type="entry name" value="MutL"/>
    <property type="match status" value="1"/>
</dbReference>
<sequence>MKTLDLLVAEIGSTTTVVTAFDKIESDEPEILGQAEHYTTVLQGDVTLGIKKAISILEKKIKNKIRWKKFLASSSAAGGLKITVHGLVYDMTVKAAKEAALGAGGVIKYITAGKIRNMNLKKIMEISPKLIVLAGGVDYGEENTVLYNAALLADSEINVPIVYAGNCSVSEEIKRILEKKGKEVILTENVYPKVDQLNVKPARKIIQESFSKNIIYAPGMEKVYDIVDDEIIPTPGSVMLTTELLSDIYKDVLVVDIGGATTDIDSVTEGDPLIQKIMLSPEPISKRTVEGDLGLYVNAHNVIDLIGENELRKEFEDYDDLIKNLSPYPQNDRQEMFVSTLAKYCFVESIKRHAGNKKYLYGPNGRQEIAVGKDLTSIKYIFGTGGILSRSKYKYEIMKKILEEDRRNSLIPGQKIFFGYDKNYIFAAIGVLSTVNKEAAINLLKKNIEIIKNR</sequence>
<dbReference type="Pfam" id="PF13941">
    <property type="entry name" value="MutL"/>
    <property type="match status" value="1"/>
</dbReference>
<evidence type="ECO:0000313" key="1">
    <source>
        <dbReference type="EMBL" id="PWJ96223.1"/>
    </source>
</evidence>
<evidence type="ECO:0000313" key="2">
    <source>
        <dbReference type="Proteomes" id="UP000245921"/>
    </source>
</evidence>
<dbReference type="InterPro" id="IPR006230">
    <property type="entry name" value="MutL"/>
</dbReference>
<protein>
    <submittedName>
        <fullName evidence="1">Uncharacterized protein (TIGR01319 family)</fullName>
    </submittedName>
</protein>
<name>A0AA45HJQ3_9BACT</name>
<accession>A0AA45HJQ3</accession>
<dbReference type="Proteomes" id="UP000245921">
    <property type="component" value="Unassembled WGS sequence"/>
</dbReference>
<dbReference type="EMBL" id="QGGI01000002">
    <property type="protein sequence ID" value="PWJ96223.1"/>
    <property type="molecule type" value="Genomic_DNA"/>
</dbReference>